<dbReference type="EMBL" id="JBHSWT010000009">
    <property type="protein sequence ID" value="MFC6769993.1"/>
    <property type="molecule type" value="Genomic_DNA"/>
</dbReference>
<feature type="region of interest" description="Disordered" evidence="1">
    <location>
        <begin position="21"/>
        <end position="41"/>
    </location>
</feature>
<dbReference type="InterPro" id="IPR036511">
    <property type="entry name" value="TGT-like_sf"/>
</dbReference>
<organism evidence="3 4">
    <name type="scientific">Halorubrum pallidum</name>
    <dbReference type="NCBI Taxonomy" id="1526114"/>
    <lineage>
        <taxon>Archaea</taxon>
        <taxon>Methanobacteriati</taxon>
        <taxon>Methanobacteriota</taxon>
        <taxon>Stenosarchaea group</taxon>
        <taxon>Halobacteria</taxon>
        <taxon>Halobacteriales</taxon>
        <taxon>Haloferacaceae</taxon>
        <taxon>Halorubrum</taxon>
    </lineage>
</organism>
<comment type="caution">
    <text evidence="3">The sequence shown here is derived from an EMBL/GenBank/DDBJ whole genome shotgun (WGS) entry which is preliminary data.</text>
</comment>
<evidence type="ECO:0000256" key="1">
    <source>
        <dbReference type="SAM" id="MobiDB-lite"/>
    </source>
</evidence>
<feature type="non-terminal residue" evidence="3">
    <location>
        <position position="289"/>
    </location>
</feature>
<dbReference type="Pfam" id="PF23859">
    <property type="entry name" value="DpdA"/>
    <property type="match status" value="1"/>
</dbReference>
<evidence type="ECO:0000259" key="2">
    <source>
        <dbReference type="Pfam" id="PF23859"/>
    </source>
</evidence>
<keyword evidence="4" id="KW-1185">Reference proteome</keyword>
<dbReference type="Gene3D" id="3.20.20.105">
    <property type="entry name" value="Queuine tRNA-ribosyltransferase-like"/>
    <property type="match status" value="1"/>
</dbReference>
<feature type="domain" description="DeoxyPurine in DNA protein A" evidence="2">
    <location>
        <begin position="60"/>
        <end position="251"/>
    </location>
</feature>
<dbReference type="Proteomes" id="UP001596274">
    <property type="component" value="Unassembled WGS sequence"/>
</dbReference>
<gene>
    <name evidence="3" type="ORF">ACFQDD_00385</name>
</gene>
<accession>A0ABD5SXP0</accession>
<dbReference type="InterPro" id="IPR055645">
    <property type="entry name" value="DpdA"/>
</dbReference>
<feature type="compositionally biased region" description="Basic and acidic residues" evidence="1">
    <location>
        <begin position="31"/>
        <end position="41"/>
    </location>
</feature>
<reference evidence="3 4" key="1">
    <citation type="journal article" date="2019" name="Int. J. Syst. Evol. Microbiol.">
        <title>The Global Catalogue of Microorganisms (GCM) 10K type strain sequencing project: providing services to taxonomists for standard genome sequencing and annotation.</title>
        <authorList>
            <consortium name="The Broad Institute Genomics Platform"/>
            <consortium name="The Broad Institute Genome Sequencing Center for Infectious Disease"/>
            <person name="Wu L."/>
            <person name="Ma J."/>
        </authorList>
    </citation>
    <scope>NUCLEOTIDE SEQUENCE [LARGE SCALE GENOMIC DNA]</scope>
    <source>
        <strain evidence="3 4">PJ61</strain>
    </source>
</reference>
<evidence type="ECO:0000313" key="4">
    <source>
        <dbReference type="Proteomes" id="UP001596274"/>
    </source>
</evidence>
<proteinExistence type="predicted"/>
<dbReference type="AlphaFoldDB" id="A0ABD5SXP0"/>
<protein>
    <recommendedName>
        <fullName evidence="2">DeoxyPurine in DNA protein A domain-containing protein</fullName>
    </recommendedName>
</protein>
<name>A0ABD5SXP0_9EURY</name>
<evidence type="ECO:0000313" key="3">
    <source>
        <dbReference type="EMBL" id="MFC6769993.1"/>
    </source>
</evidence>
<sequence length="289" mass="32189">MNHSEMEFYWGVASGSSRRALSEAGGSGVTEHSEGRTVDRDEYPAPEYAMVSYATKMNEPFEGPEWMVDCGGYSVLSGHGEYETTCHEYVEWVAERDEQIAWWALRDWPYVEDLIDGSKTTVRDFQRQTVRDHIRCLEAAAELGVDARPMAVLQGRDVRDYLWHVDYLREHGLLTDRVMIGSLVRGPGTTAEVRSTITQIREALPAGTELHGLGVKKQLLSDEHVVNALDSADSAAWNSSLASQAMAAGSTGNARFTWDRVMDAYASYRDDLRERFDAAAASDAHVTVT</sequence>